<evidence type="ECO:0000313" key="1">
    <source>
        <dbReference type="EMBL" id="KHD06976.1"/>
    </source>
</evidence>
<organism evidence="1 2">
    <name type="scientific">Candidatus Thiomargarita nelsonii</name>
    <dbReference type="NCBI Taxonomy" id="1003181"/>
    <lineage>
        <taxon>Bacteria</taxon>
        <taxon>Pseudomonadati</taxon>
        <taxon>Pseudomonadota</taxon>
        <taxon>Gammaproteobacteria</taxon>
        <taxon>Thiotrichales</taxon>
        <taxon>Thiotrichaceae</taxon>
        <taxon>Thiomargarita</taxon>
    </lineage>
</organism>
<gene>
    <name evidence="1" type="ORF">PN36_33985</name>
</gene>
<sequence length="79" mass="9197">MGQINGVSRVMQRCITSCILVYQFIFDILLEISDQIKNWYYQSYMPDLSDNINLSGQTGRCDNFSKLLNIKEYSQTDSE</sequence>
<name>A0A0A6RSY5_9GAMM</name>
<dbReference type="Proteomes" id="UP000030428">
    <property type="component" value="Unassembled WGS sequence"/>
</dbReference>
<evidence type="ECO:0000313" key="2">
    <source>
        <dbReference type="Proteomes" id="UP000030428"/>
    </source>
</evidence>
<proteinExistence type="predicted"/>
<accession>A0A0A6RSY5</accession>
<dbReference type="EMBL" id="JSZA02000374">
    <property type="protein sequence ID" value="KHD06976.1"/>
    <property type="molecule type" value="Genomic_DNA"/>
</dbReference>
<reference evidence="1 2" key="1">
    <citation type="journal article" date="2016" name="Front. Microbiol.">
        <title>Single-Cell (Meta-)Genomics of a Dimorphic Candidatus Thiomargarita nelsonii Reveals Genomic Plasticity.</title>
        <authorList>
            <person name="Flood B.E."/>
            <person name="Fliss P."/>
            <person name="Jones D.S."/>
            <person name="Dick G.J."/>
            <person name="Jain S."/>
            <person name="Kaster A.K."/>
            <person name="Winkel M."/>
            <person name="Mussmann M."/>
            <person name="Bailey J."/>
        </authorList>
    </citation>
    <scope>NUCLEOTIDE SEQUENCE [LARGE SCALE GENOMIC DNA]</scope>
    <source>
        <strain evidence="1">Hydrate Ridge</strain>
    </source>
</reference>
<protein>
    <submittedName>
        <fullName evidence="1">Uncharacterized protein</fullName>
    </submittedName>
</protein>
<keyword evidence="2" id="KW-1185">Reference proteome</keyword>
<dbReference type="AlphaFoldDB" id="A0A0A6RSY5"/>
<comment type="caution">
    <text evidence="1">The sequence shown here is derived from an EMBL/GenBank/DDBJ whole genome shotgun (WGS) entry which is preliminary data.</text>
</comment>